<protein>
    <submittedName>
        <fullName evidence="1">Uncharacterized protein</fullName>
    </submittedName>
</protein>
<reference evidence="2" key="1">
    <citation type="submission" date="2003-06" db="EMBL/GenBank/DDBJ databases">
        <title>The complete genome sequence of Haemophilus ducreyi.</title>
        <authorList>
            <person name="Munson R.S. Jr."/>
            <person name="Ray W.C."/>
            <person name="Mahairas G."/>
            <person name="Sabo P."/>
            <person name="Mungur R."/>
            <person name="Johnson L."/>
            <person name="Nguyen D."/>
            <person name="Wang J."/>
            <person name="Forst C."/>
            <person name="Hood L."/>
        </authorList>
    </citation>
    <scope>NUCLEOTIDE SEQUENCE [LARGE SCALE GENOMIC DNA]</scope>
    <source>
        <strain evidence="2">35000HP / ATCC 700724</strain>
    </source>
</reference>
<dbReference type="AlphaFoldDB" id="Q7VMH7"/>
<sequence>MDNFVDFFVKSALKQEQALLFFRLPNFGHKMTFYLKSIRYIFSSHFNQKI</sequence>
<name>Q7VMH7_HAEDU</name>
<gene>
    <name evidence="1" type="ordered locus">HD_1000</name>
</gene>
<evidence type="ECO:0000313" key="1">
    <source>
        <dbReference type="EMBL" id="AAP95879.1"/>
    </source>
</evidence>
<dbReference type="KEGG" id="hdu:HD_1000"/>
<dbReference type="EMBL" id="AE017143">
    <property type="protein sequence ID" value="AAP95879.1"/>
    <property type="molecule type" value="Genomic_DNA"/>
</dbReference>
<dbReference type="HOGENOM" id="CLU_3118404_0_0_6"/>
<keyword evidence="2" id="KW-1185">Reference proteome</keyword>
<proteinExistence type="predicted"/>
<accession>Q7VMH7</accession>
<evidence type="ECO:0000313" key="2">
    <source>
        <dbReference type="Proteomes" id="UP000001022"/>
    </source>
</evidence>
<organism evidence="1 2">
    <name type="scientific">Haemophilus ducreyi (strain 35000HP / ATCC 700724)</name>
    <dbReference type="NCBI Taxonomy" id="233412"/>
    <lineage>
        <taxon>Bacteria</taxon>
        <taxon>Pseudomonadati</taxon>
        <taxon>Pseudomonadota</taxon>
        <taxon>Gammaproteobacteria</taxon>
        <taxon>Pasteurellales</taxon>
        <taxon>Pasteurellaceae</taxon>
        <taxon>Haemophilus</taxon>
    </lineage>
</organism>
<dbReference type="Proteomes" id="UP000001022">
    <property type="component" value="Chromosome"/>
</dbReference>